<reference evidence="1" key="1">
    <citation type="submission" date="2021-06" db="EMBL/GenBank/DDBJ databases">
        <authorList>
            <person name="Ellington A.J."/>
            <person name="Bryan N.C."/>
            <person name="Christner B.C."/>
            <person name="Reisch C.R."/>
        </authorList>
    </citation>
    <scope>NUCLEOTIDE SEQUENCE</scope>
    <source>
        <strain evidence="1">L6-1</strain>
    </source>
</reference>
<gene>
    <name evidence="1" type="ORF">KM842_04205</name>
</gene>
<accession>A0ACD1E645</accession>
<evidence type="ECO:0000313" key="2">
    <source>
        <dbReference type="Proteomes" id="UP000681794"/>
    </source>
</evidence>
<dbReference type="EMBL" id="CP076544">
    <property type="protein sequence ID" value="QWS34380.1"/>
    <property type="molecule type" value="Genomic_DNA"/>
</dbReference>
<keyword evidence="2" id="KW-1185">Reference proteome</keyword>
<dbReference type="Proteomes" id="UP000681794">
    <property type="component" value="Chromosome"/>
</dbReference>
<evidence type="ECO:0000313" key="1">
    <source>
        <dbReference type="EMBL" id="QWS34380.1"/>
    </source>
</evidence>
<proteinExistence type="predicted"/>
<sequence length="235" mass="24519">MGDPCLQAVSVRVMRPGASRDADREALRAFVAEVTDTDPALVRVVRRCPHCGAADHGRPSALVADRQVPVSLARTSGAVVLAVGPGPLGVDVERPSRVTAAALDVFTPGERARAAAEVLPAAGDAHRTACWAVKESVLKRDGRGLRVDPVLVEAVLGPLRNGGDGDGHRDGDSDGGDDRDHDGDHDHARFAGDEQPVTVLLLDDDLVLAVAAGGVPVHVQDVRGPAAARVRPQQR</sequence>
<name>A0ACD1E645_9MICO</name>
<keyword evidence="1" id="KW-0808">Transferase</keyword>
<protein>
    <submittedName>
        <fullName evidence="1">4'-phosphopantetheinyl transferase superfamily protein</fullName>
    </submittedName>
</protein>
<organism evidence="1 2">
    <name type="scientific">Curtobacterium aetherium</name>
    <dbReference type="NCBI Taxonomy" id="2841594"/>
    <lineage>
        <taxon>Bacteria</taxon>
        <taxon>Bacillati</taxon>
        <taxon>Actinomycetota</taxon>
        <taxon>Actinomycetes</taxon>
        <taxon>Micrococcales</taxon>
        <taxon>Microbacteriaceae</taxon>
        <taxon>Curtobacterium</taxon>
    </lineage>
</organism>